<feature type="transmembrane region" description="Helical" evidence="5">
    <location>
        <begin position="210"/>
        <end position="231"/>
    </location>
</feature>
<evidence type="ECO:0000259" key="6">
    <source>
        <dbReference type="PROSITE" id="PS50850"/>
    </source>
</evidence>
<dbReference type="SUPFAM" id="SSF103473">
    <property type="entry name" value="MFS general substrate transporter"/>
    <property type="match status" value="1"/>
</dbReference>
<geneLocation type="plasmid" evidence="7">
    <name>pECJS-B60-267</name>
</geneLocation>
<dbReference type="InterPro" id="IPR036259">
    <property type="entry name" value="MFS_trans_sf"/>
</dbReference>
<dbReference type="EMBL" id="KX254341">
    <property type="protein sequence ID" value="AOF43648.1"/>
    <property type="molecule type" value="Genomic_DNA"/>
</dbReference>
<accession>A0A1B3IRE6</accession>
<feature type="transmembrane region" description="Helical" evidence="5">
    <location>
        <begin position="281"/>
        <end position="303"/>
    </location>
</feature>
<feature type="transmembrane region" description="Helical" evidence="5">
    <location>
        <begin position="340"/>
        <end position="360"/>
    </location>
</feature>
<evidence type="ECO:0000256" key="4">
    <source>
        <dbReference type="ARBA" id="ARBA00023136"/>
    </source>
</evidence>
<keyword evidence="4 5" id="KW-0472">Membrane</keyword>
<dbReference type="GO" id="GO:0022857">
    <property type="term" value="F:transmembrane transporter activity"/>
    <property type="evidence" value="ECO:0007669"/>
    <property type="project" value="InterPro"/>
</dbReference>
<sequence length="402" mass="42746">MLNMHRQVLILAGSQALFQSISVLIMTIGGLAGALLTPSLSLITVPLSMASLGTVLVMFPASLWMSRAGRKIGFITGALCGIVAAVISMIAMFHHSFILLCLGMFFLGIFQAFAQFYRFAAGEVALPAFRTKAISLVLAGGVVAALLGPFLASRGSVLFSVPYVGSFLFMGILASLGLLLLSRLQIPVQPGEPSGQVPARPWKKVVSQPAYLVALFSGASGFGIMVLGLTATPIAMKHYGFDLSQIAVVIQLHILGRFVPSFFTGKLIDRFGVINIKLTGVLLMLAYIALAVSGVTWGIFAIALVLMGIGWNFLYIGGTSLLATTYTTGERGIAQAANDMSVFIFSLLCSLGAGPLLNAYGWKTMHLLLVPWVLGLAVPLLWLALCKKRHAITEEEVTLPLP</sequence>
<dbReference type="AlphaFoldDB" id="A0A1B3IRE6"/>
<feature type="transmembrane region" description="Helical" evidence="5">
    <location>
        <begin position="42"/>
        <end position="65"/>
    </location>
</feature>
<proteinExistence type="predicted"/>
<reference evidence="7" key="1">
    <citation type="submission" date="2016-05" db="EMBL/GenBank/DDBJ databases">
        <title>Characterization of Diversified mcr-1 Coding Plasmids and the Potential Transmission Mechanism.</title>
        <authorList>
            <person name="Li R."/>
            <person name="Xie M."/>
            <person name="Zhou Y."/>
            <person name="Lin D."/>
            <person name="Chen S."/>
        </authorList>
    </citation>
    <scope>NUCLEOTIDE SEQUENCE</scope>
    <source>
        <strain evidence="7">JS-B60</strain>
        <plasmid evidence="7">pECJS-B60-267</plasmid>
    </source>
</reference>
<keyword evidence="7" id="KW-0614">Plasmid</keyword>
<keyword evidence="3 5" id="KW-1133">Transmembrane helix</keyword>
<feature type="transmembrane region" description="Helical" evidence="5">
    <location>
        <begin position="72"/>
        <end position="91"/>
    </location>
</feature>
<dbReference type="PROSITE" id="PS50850">
    <property type="entry name" value="MFS"/>
    <property type="match status" value="1"/>
</dbReference>
<feature type="transmembrane region" description="Helical" evidence="5">
    <location>
        <begin position="366"/>
        <end position="385"/>
    </location>
</feature>
<keyword evidence="1" id="KW-1003">Cell membrane</keyword>
<feature type="transmembrane region" description="Helical" evidence="5">
    <location>
        <begin position="158"/>
        <end position="181"/>
    </location>
</feature>
<feature type="transmembrane region" description="Helical" evidence="5">
    <location>
        <begin position="97"/>
        <end position="121"/>
    </location>
</feature>
<dbReference type="PANTHER" id="PTHR23534:SF1">
    <property type="entry name" value="MAJOR FACILITATOR SUPERFAMILY PROTEIN"/>
    <property type="match status" value="1"/>
</dbReference>
<name>A0A1B3IRE6_ECOLX</name>
<dbReference type="RefSeq" id="WP_053884015.1">
    <property type="nucleotide sequence ID" value="NZ_AP027698.1"/>
</dbReference>
<organism evidence="7">
    <name type="scientific">Escherichia coli</name>
    <dbReference type="NCBI Taxonomy" id="562"/>
    <lineage>
        <taxon>Bacteria</taxon>
        <taxon>Pseudomonadati</taxon>
        <taxon>Pseudomonadota</taxon>
        <taxon>Gammaproteobacteria</taxon>
        <taxon>Enterobacterales</taxon>
        <taxon>Enterobacteriaceae</taxon>
        <taxon>Escherichia</taxon>
    </lineage>
</organism>
<protein>
    <submittedName>
        <fullName evidence="7">MFS transporter</fullName>
    </submittedName>
</protein>
<feature type="transmembrane region" description="Helical" evidence="5">
    <location>
        <begin position="243"/>
        <end position="260"/>
    </location>
</feature>
<evidence type="ECO:0000256" key="1">
    <source>
        <dbReference type="ARBA" id="ARBA00022475"/>
    </source>
</evidence>
<feature type="transmembrane region" description="Helical" evidence="5">
    <location>
        <begin position="16"/>
        <end position="36"/>
    </location>
</feature>
<dbReference type="PANTHER" id="PTHR23534">
    <property type="entry name" value="MFS PERMEASE"/>
    <property type="match status" value="1"/>
</dbReference>
<dbReference type="Gene3D" id="1.20.1250.20">
    <property type="entry name" value="MFS general substrate transporter like domains"/>
    <property type="match status" value="1"/>
</dbReference>
<keyword evidence="2 5" id="KW-0812">Transmembrane</keyword>
<feature type="domain" description="Major facilitator superfamily (MFS) profile" evidence="6">
    <location>
        <begin position="209"/>
        <end position="402"/>
    </location>
</feature>
<feature type="transmembrane region" description="Helical" evidence="5">
    <location>
        <begin position="133"/>
        <end position="152"/>
    </location>
</feature>
<dbReference type="Pfam" id="PF07690">
    <property type="entry name" value="MFS_1"/>
    <property type="match status" value="1"/>
</dbReference>
<evidence type="ECO:0000256" key="3">
    <source>
        <dbReference type="ARBA" id="ARBA00022989"/>
    </source>
</evidence>
<dbReference type="InterPro" id="IPR011701">
    <property type="entry name" value="MFS"/>
</dbReference>
<evidence type="ECO:0000313" key="7">
    <source>
        <dbReference type="EMBL" id="AOF43648.1"/>
    </source>
</evidence>
<evidence type="ECO:0000256" key="5">
    <source>
        <dbReference type="SAM" id="Phobius"/>
    </source>
</evidence>
<evidence type="ECO:0000256" key="2">
    <source>
        <dbReference type="ARBA" id="ARBA00022692"/>
    </source>
</evidence>
<dbReference type="InterPro" id="IPR020846">
    <property type="entry name" value="MFS_dom"/>
</dbReference>